<name>A0A6A6RP74_9PLEO</name>
<dbReference type="InterPro" id="IPR016039">
    <property type="entry name" value="Thiolase-like"/>
</dbReference>
<keyword evidence="1" id="KW-0511">Multifunctional enzyme</keyword>
<evidence type="ECO:0000256" key="2">
    <source>
        <dbReference type="SAM" id="MobiDB-lite"/>
    </source>
</evidence>
<evidence type="ECO:0000313" key="4">
    <source>
        <dbReference type="Proteomes" id="UP000799753"/>
    </source>
</evidence>
<evidence type="ECO:0008006" key="5">
    <source>
        <dbReference type="Google" id="ProtNLM"/>
    </source>
</evidence>
<gene>
    <name evidence="3" type="ORF">P280DRAFT_410808</name>
</gene>
<dbReference type="SUPFAM" id="SSF53901">
    <property type="entry name" value="Thiolase-like"/>
    <property type="match status" value="1"/>
</dbReference>
<sequence>ISKVFCNSVARLDDLYVGSINLNVRHLNAISSIVGLLKYILVLKHGYILLDLDFIKFKLLLKLYERDIKIFYILAELPKLYTPRNGGSVRASLNSFGYGGTNCYIILETADYESKPRLHPRKPSSRTAPVGTIRN</sequence>
<dbReference type="AlphaFoldDB" id="A0A6A6RP74"/>
<dbReference type="EMBL" id="MU006803">
    <property type="protein sequence ID" value="KAF2635824.1"/>
    <property type="molecule type" value="Genomic_DNA"/>
</dbReference>
<dbReference type="GO" id="GO:0004312">
    <property type="term" value="F:fatty acid synthase activity"/>
    <property type="evidence" value="ECO:0007669"/>
    <property type="project" value="TreeGrafter"/>
</dbReference>
<dbReference type="Proteomes" id="UP000799753">
    <property type="component" value="Unassembled WGS sequence"/>
</dbReference>
<evidence type="ECO:0000313" key="3">
    <source>
        <dbReference type="EMBL" id="KAF2635824.1"/>
    </source>
</evidence>
<dbReference type="GO" id="GO:0006633">
    <property type="term" value="P:fatty acid biosynthetic process"/>
    <property type="evidence" value="ECO:0007669"/>
    <property type="project" value="TreeGrafter"/>
</dbReference>
<organism evidence="3 4">
    <name type="scientific">Massarina eburnea CBS 473.64</name>
    <dbReference type="NCBI Taxonomy" id="1395130"/>
    <lineage>
        <taxon>Eukaryota</taxon>
        <taxon>Fungi</taxon>
        <taxon>Dikarya</taxon>
        <taxon>Ascomycota</taxon>
        <taxon>Pezizomycotina</taxon>
        <taxon>Dothideomycetes</taxon>
        <taxon>Pleosporomycetidae</taxon>
        <taxon>Pleosporales</taxon>
        <taxon>Massarineae</taxon>
        <taxon>Massarinaceae</taxon>
        <taxon>Massarina</taxon>
    </lineage>
</organism>
<evidence type="ECO:0000256" key="1">
    <source>
        <dbReference type="ARBA" id="ARBA00023268"/>
    </source>
</evidence>
<feature type="non-terminal residue" evidence="3">
    <location>
        <position position="1"/>
    </location>
</feature>
<keyword evidence="4" id="KW-1185">Reference proteome</keyword>
<protein>
    <recommendedName>
        <fullName evidence="5">Polyketide synthase C-terminal extension domain-containing protein</fullName>
    </recommendedName>
</protein>
<dbReference type="Gene3D" id="3.40.47.10">
    <property type="match status" value="1"/>
</dbReference>
<dbReference type="PANTHER" id="PTHR43775">
    <property type="entry name" value="FATTY ACID SYNTHASE"/>
    <property type="match status" value="1"/>
</dbReference>
<dbReference type="PANTHER" id="PTHR43775:SF22">
    <property type="entry name" value="SYNTHASE, PUTATIVE (JCVI)-RELATED"/>
    <property type="match status" value="1"/>
</dbReference>
<dbReference type="GO" id="GO:0044550">
    <property type="term" value="P:secondary metabolite biosynthetic process"/>
    <property type="evidence" value="ECO:0007669"/>
    <property type="project" value="TreeGrafter"/>
</dbReference>
<reference evidence="3" key="1">
    <citation type="journal article" date="2020" name="Stud. Mycol.">
        <title>101 Dothideomycetes genomes: a test case for predicting lifestyles and emergence of pathogens.</title>
        <authorList>
            <person name="Haridas S."/>
            <person name="Albert R."/>
            <person name="Binder M."/>
            <person name="Bloem J."/>
            <person name="Labutti K."/>
            <person name="Salamov A."/>
            <person name="Andreopoulos B."/>
            <person name="Baker S."/>
            <person name="Barry K."/>
            <person name="Bills G."/>
            <person name="Bluhm B."/>
            <person name="Cannon C."/>
            <person name="Castanera R."/>
            <person name="Culley D."/>
            <person name="Daum C."/>
            <person name="Ezra D."/>
            <person name="Gonzalez J."/>
            <person name="Henrissat B."/>
            <person name="Kuo A."/>
            <person name="Liang C."/>
            <person name="Lipzen A."/>
            <person name="Lutzoni F."/>
            <person name="Magnuson J."/>
            <person name="Mondo S."/>
            <person name="Nolan M."/>
            <person name="Ohm R."/>
            <person name="Pangilinan J."/>
            <person name="Park H.-J."/>
            <person name="Ramirez L."/>
            <person name="Alfaro M."/>
            <person name="Sun H."/>
            <person name="Tritt A."/>
            <person name="Yoshinaga Y."/>
            <person name="Zwiers L.-H."/>
            <person name="Turgeon B."/>
            <person name="Goodwin S."/>
            <person name="Spatafora J."/>
            <person name="Crous P."/>
            <person name="Grigoriev I."/>
        </authorList>
    </citation>
    <scope>NUCLEOTIDE SEQUENCE</scope>
    <source>
        <strain evidence="3">CBS 473.64</strain>
    </source>
</reference>
<proteinExistence type="predicted"/>
<accession>A0A6A6RP74</accession>
<feature type="region of interest" description="Disordered" evidence="2">
    <location>
        <begin position="115"/>
        <end position="135"/>
    </location>
</feature>
<dbReference type="OrthoDB" id="329835at2759"/>
<dbReference type="InterPro" id="IPR050091">
    <property type="entry name" value="PKS_NRPS_Biosynth_Enz"/>
</dbReference>